<dbReference type="Pfam" id="PF00179">
    <property type="entry name" value="UQ_con"/>
    <property type="match status" value="1"/>
</dbReference>
<dbReference type="InterPro" id="IPR023298">
    <property type="entry name" value="ATPase_P-typ_TM_dom_sf"/>
</dbReference>
<dbReference type="InterPro" id="IPR016135">
    <property type="entry name" value="UBQ-conjugating_enzyme/RWD"/>
</dbReference>
<evidence type="ECO:0000256" key="1">
    <source>
        <dbReference type="ARBA" id="ARBA00022842"/>
    </source>
</evidence>
<organism evidence="3 4">
    <name type="scientific">Gossypium tomentosum</name>
    <name type="common">Hawaiian cotton</name>
    <name type="synonym">Gossypium sandvicense</name>
    <dbReference type="NCBI Taxonomy" id="34277"/>
    <lineage>
        <taxon>Eukaryota</taxon>
        <taxon>Viridiplantae</taxon>
        <taxon>Streptophyta</taxon>
        <taxon>Embryophyta</taxon>
        <taxon>Tracheophyta</taxon>
        <taxon>Spermatophyta</taxon>
        <taxon>Magnoliopsida</taxon>
        <taxon>eudicotyledons</taxon>
        <taxon>Gunneridae</taxon>
        <taxon>Pentapetalae</taxon>
        <taxon>rosids</taxon>
        <taxon>malvids</taxon>
        <taxon>Malvales</taxon>
        <taxon>Malvaceae</taxon>
        <taxon>Malvoideae</taxon>
        <taxon>Gossypium</taxon>
    </lineage>
</organism>
<name>A0A5D2JU13_GOSTO</name>
<keyword evidence="4" id="KW-1185">Reference proteome</keyword>
<dbReference type="Proteomes" id="UP000322667">
    <property type="component" value="Chromosome D08"/>
</dbReference>
<reference evidence="3 4" key="1">
    <citation type="submission" date="2019-07" db="EMBL/GenBank/DDBJ databases">
        <title>WGS assembly of Gossypium tomentosum.</title>
        <authorList>
            <person name="Chen Z.J."/>
            <person name="Sreedasyam A."/>
            <person name="Ando A."/>
            <person name="Song Q."/>
            <person name="De L."/>
            <person name="Hulse-Kemp A."/>
            <person name="Ding M."/>
            <person name="Ye W."/>
            <person name="Kirkbride R."/>
            <person name="Jenkins J."/>
            <person name="Plott C."/>
            <person name="Lovell J."/>
            <person name="Lin Y.-M."/>
            <person name="Vaughn R."/>
            <person name="Liu B."/>
            <person name="Li W."/>
            <person name="Simpson S."/>
            <person name="Scheffler B."/>
            <person name="Saski C."/>
            <person name="Grover C."/>
            <person name="Hu G."/>
            <person name="Conover J."/>
            <person name="Carlson J."/>
            <person name="Shu S."/>
            <person name="Boston L."/>
            <person name="Williams M."/>
            <person name="Peterson D."/>
            <person name="Mcgee K."/>
            <person name="Jones D."/>
            <person name="Wendel J."/>
            <person name="Stelly D."/>
            <person name="Grimwood J."/>
            <person name="Schmutz J."/>
        </authorList>
    </citation>
    <scope>NUCLEOTIDE SEQUENCE [LARGE SCALE GENOMIC DNA]</scope>
    <source>
        <strain evidence="3">7179.01</strain>
    </source>
</reference>
<dbReference type="PANTHER" id="PTHR42861">
    <property type="entry name" value="CALCIUM-TRANSPORTING ATPASE"/>
    <property type="match status" value="1"/>
</dbReference>
<dbReference type="InterPro" id="IPR004014">
    <property type="entry name" value="ATPase_P-typ_cation-transptr_N"/>
</dbReference>
<evidence type="ECO:0000259" key="2">
    <source>
        <dbReference type="SMART" id="SM00831"/>
    </source>
</evidence>
<dbReference type="Gene3D" id="3.10.110.10">
    <property type="entry name" value="Ubiquitin Conjugating Enzyme"/>
    <property type="match status" value="1"/>
</dbReference>
<keyword evidence="1" id="KW-0460">Magnesium</keyword>
<dbReference type="InterPro" id="IPR000608">
    <property type="entry name" value="UBC"/>
</dbReference>
<dbReference type="SUPFAM" id="SSF54495">
    <property type="entry name" value="UBC-like"/>
    <property type="match status" value="1"/>
</dbReference>
<gene>
    <name evidence="3" type="ORF">ES332_D08G146700v1</name>
</gene>
<dbReference type="AlphaFoldDB" id="A0A5D2JU13"/>
<dbReference type="EMBL" id="CM017630">
    <property type="protein sequence ID" value="TYH58327.1"/>
    <property type="molecule type" value="Genomic_DNA"/>
</dbReference>
<dbReference type="SMART" id="SM00831">
    <property type="entry name" value="Cation_ATPase_N"/>
    <property type="match status" value="1"/>
</dbReference>
<feature type="domain" description="Cation-transporting P-type ATPase N-terminal" evidence="2">
    <location>
        <begin position="17"/>
        <end position="83"/>
    </location>
</feature>
<protein>
    <recommendedName>
        <fullName evidence="2">Cation-transporting P-type ATPase N-terminal domain-containing protein</fullName>
    </recommendedName>
</protein>
<accession>A0A5D2JU13</accession>
<sequence length="311" mass="34069">MGDKNEVLEAIFKEIVDLENIPIEEVFENLRCSREGLTTEAAEERLTIFGHNRLEEKKDSKFLKFLGFMWNPLSWVVRAFEVQPKSDGYNFQSESEPGGSRLQLGAGSGVPRLRSSSLKKPPELLCRAVVDCLSSSSLATVAGGVSSHHQGGPLVLTKASRTLRGARQPSLNISTVLTSIRLLLSEPNPDNGLMCEESREYKYNRQAFDQKARSMTKKFAKAGAGESSCSYQCTETKVDSTMCAEESRQYGISGVLSYGLLNTICYIITFLLVCHYSEVGSCVTGRCTKPVTIAPNASNGGILLRRGSFGL</sequence>
<evidence type="ECO:0000313" key="4">
    <source>
        <dbReference type="Proteomes" id="UP000322667"/>
    </source>
</evidence>
<dbReference type="SUPFAM" id="SSF81665">
    <property type="entry name" value="Calcium ATPase, transmembrane domain M"/>
    <property type="match status" value="1"/>
</dbReference>
<evidence type="ECO:0000313" key="3">
    <source>
        <dbReference type="EMBL" id="TYH58327.1"/>
    </source>
</evidence>
<proteinExistence type="predicted"/>
<dbReference type="Pfam" id="PF00690">
    <property type="entry name" value="Cation_ATPase_N"/>
    <property type="match status" value="1"/>
</dbReference>